<comment type="caution">
    <text evidence="1">The sequence shown here is derived from an EMBL/GenBank/DDBJ whole genome shotgun (WGS) entry which is preliminary data.</text>
</comment>
<dbReference type="EMBL" id="JBFAQK010000007">
    <property type="protein sequence ID" value="MEV4680704.1"/>
    <property type="molecule type" value="Genomic_DNA"/>
</dbReference>
<dbReference type="Proteomes" id="UP001552521">
    <property type="component" value="Unassembled WGS sequence"/>
</dbReference>
<evidence type="ECO:0000313" key="1">
    <source>
        <dbReference type="EMBL" id="MEV4680704.1"/>
    </source>
</evidence>
<evidence type="ECO:0000313" key="2">
    <source>
        <dbReference type="Proteomes" id="UP001552521"/>
    </source>
</evidence>
<keyword evidence="2" id="KW-1185">Reference proteome</keyword>
<dbReference type="Pfam" id="PF14568">
    <property type="entry name" value="SUKH_6"/>
    <property type="match status" value="1"/>
</dbReference>
<dbReference type="SUPFAM" id="SSF160631">
    <property type="entry name" value="SMI1/KNR4-like"/>
    <property type="match status" value="1"/>
</dbReference>
<dbReference type="Gene3D" id="3.40.1580.10">
    <property type="entry name" value="SMI1/KNR4-like"/>
    <property type="match status" value="1"/>
</dbReference>
<name>A0ABV3HQ54_9ACTN</name>
<gene>
    <name evidence="1" type="ORF">AB0K36_08005</name>
</gene>
<reference evidence="1 2" key="1">
    <citation type="submission" date="2024-06" db="EMBL/GenBank/DDBJ databases">
        <title>The Natural Products Discovery Center: Release of the First 8490 Sequenced Strains for Exploring Actinobacteria Biosynthetic Diversity.</title>
        <authorList>
            <person name="Kalkreuter E."/>
            <person name="Kautsar S.A."/>
            <person name="Yang D."/>
            <person name="Bader C.D."/>
            <person name="Teijaro C.N."/>
            <person name="Fluegel L."/>
            <person name="Davis C.M."/>
            <person name="Simpson J.R."/>
            <person name="Lauterbach L."/>
            <person name="Steele A.D."/>
            <person name="Gui C."/>
            <person name="Meng S."/>
            <person name="Li G."/>
            <person name="Viehrig K."/>
            <person name="Ye F."/>
            <person name="Su P."/>
            <person name="Kiefer A.F."/>
            <person name="Nichols A."/>
            <person name="Cepeda A.J."/>
            <person name="Yan W."/>
            <person name="Fan B."/>
            <person name="Jiang Y."/>
            <person name="Adhikari A."/>
            <person name="Zheng C.-J."/>
            <person name="Schuster L."/>
            <person name="Cowan T.M."/>
            <person name="Smanski M.J."/>
            <person name="Chevrette M.G."/>
            <person name="De Carvalho L.P.S."/>
            <person name="Shen B."/>
        </authorList>
    </citation>
    <scope>NUCLEOTIDE SEQUENCE [LARGE SCALE GENOMIC DNA]</scope>
    <source>
        <strain evidence="1 2">NPDC049344</strain>
    </source>
</reference>
<organism evidence="1 2">
    <name type="scientific">Streptomyces kurssanovii</name>
    <dbReference type="NCBI Taxonomy" id="67312"/>
    <lineage>
        <taxon>Bacteria</taxon>
        <taxon>Bacillati</taxon>
        <taxon>Actinomycetota</taxon>
        <taxon>Actinomycetes</taxon>
        <taxon>Kitasatosporales</taxon>
        <taxon>Streptomycetaceae</taxon>
        <taxon>Streptomyces</taxon>
    </lineage>
</organism>
<protein>
    <submittedName>
        <fullName evidence="1">SMI1/KNR4 family protein</fullName>
    </submittedName>
</protein>
<dbReference type="InterPro" id="IPR037883">
    <property type="entry name" value="Knr4/Smi1-like_sf"/>
</dbReference>
<dbReference type="RefSeq" id="WP_364589898.1">
    <property type="nucleotide sequence ID" value="NZ_JBFAQK010000007.1"/>
</dbReference>
<proteinExistence type="predicted"/>
<accession>A0ABV3HQ54</accession>
<sequence>MTPPSVPIDAHGSWIAAENALGVPLPADYKCLAETYGWGEFCDYLNLRTPFGAREHNGLDWQRCSPSGTPERDRERYPYPLHPAHGGLLVWGTTIDADRLCWHTDGAPESWPVVVWSRDGWYETHPMGAAAFVEAWAGARLGSRLLVDMEPDLAPWFNAFRPRTHRCLWLSEGPLTYERRLSILREALAPTVDRGSWRSGDADMGQDHFATADTDWLLTYDMSRPHQIRISFPPEDSAAARERLFVAVRRMGCEVLRISASDGEPLSAWSTSVDEDA</sequence>